<gene>
    <name evidence="2" type="ORF">A3770_06p43240</name>
</gene>
<evidence type="ECO:0000313" key="2">
    <source>
        <dbReference type="EMBL" id="QDZ21806.1"/>
    </source>
</evidence>
<feature type="compositionally biased region" description="Acidic residues" evidence="1">
    <location>
        <begin position="185"/>
        <end position="203"/>
    </location>
</feature>
<feature type="region of interest" description="Disordered" evidence="1">
    <location>
        <begin position="140"/>
        <end position="203"/>
    </location>
</feature>
<feature type="compositionally biased region" description="Basic and acidic residues" evidence="1">
    <location>
        <begin position="68"/>
        <end position="77"/>
    </location>
</feature>
<feature type="compositionally biased region" description="Basic and acidic residues" evidence="1">
    <location>
        <begin position="1"/>
        <end position="27"/>
    </location>
</feature>
<proteinExistence type="predicted"/>
<dbReference type="PANTHER" id="PTHR35381">
    <property type="entry name" value="EF-HAND DOMAIN-CONTAINING PROTEIN"/>
    <property type="match status" value="1"/>
</dbReference>
<dbReference type="AlphaFoldDB" id="A0A5B8MMM4"/>
<feature type="region of interest" description="Disordered" evidence="1">
    <location>
        <begin position="217"/>
        <end position="267"/>
    </location>
</feature>
<dbReference type="EMBL" id="CP031039">
    <property type="protein sequence ID" value="QDZ21806.1"/>
    <property type="molecule type" value="Genomic_DNA"/>
</dbReference>
<organism evidence="2 3">
    <name type="scientific">Chloropicon primus</name>
    <dbReference type="NCBI Taxonomy" id="1764295"/>
    <lineage>
        <taxon>Eukaryota</taxon>
        <taxon>Viridiplantae</taxon>
        <taxon>Chlorophyta</taxon>
        <taxon>Chloropicophyceae</taxon>
        <taxon>Chloropicales</taxon>
        <taxon>Chloropicaceae</taxon>
        <taxon>Chloropicon</taxon>
    </lineage>
</organism>
<evidence type="ECO:0000313" key="3">
    <source>
        <dbReference type="Proteomes" id="UP000316726"/>
    </source>
</evidence>
<sequence length="870" mass="100056">MSGEGERPRTRPEEGEENRDYVGEWREAVASTSAAGGEDESKEKGAGRGGRRKSLYERIEPRRKKKEARADEIRREREELELKEVTFSPKISTYSKKLMSRRGSVEERLLNSELEKNSAIEELRRLHSLEELEECTFKPAVRTHDGGGASRDPESTVELPVFGRLLAAKSDSRGRRHRAMGRPEEGEDEGGLAGDDGDDGDDDTQVFERLWAVTRLKQQKDKKQKPSLRRRESILPNGAPLPAFALDLRTPHKSRRKKANRDKAEKKGHREWIDHLYKDASVRRKVQKKREAVIDQEILDRTSCYSMNNQSFNIMMKTVSRQTMLGLEKHAPNSDSLLHEDFVGVVIEFEILPPLDKLGVRYLKYLPEEEQLVERLWNILAAEVTEAGSGGQLEVVPKASFHDFMILVECCILNGAVKQEMREMFNEKKDRDNVEFWKVLEAVAEMKLVNKQAYSNLRAEPSPVSQGREIVAKRDRKSFQRFYKGQLSHHKRVKDKTDLLREKLDEKELSNCTFAPKLLPKRPKGFRKHLKAASKPKGSSRAMVVHQKEVKKSPKALCKPHRSTADQQNCVKFAVVKYPKGYTKHLDRMEVPTEFDPHCCHYVSERKRECVLSRIAFYFEVWYQGKFVSIPVHVRDNPRKIALVIAKHLGIPKEAYTELLSIVKNKMIENGCTQSFEDSDDKIAFTYSYADQYAQSRGLEKPWKHLYSVFDKESMDSYAVSSLGNSELDYSSEEEKEYHEEEEEYYEEEVKPEELPYRTTPAVLSGEEGGRGYSKPRGNEKSVTTQKVDLRYLARSYYDPKGAGQENDSSFAKMILDPGFVGVNSLMENDSRSLRAYRKDLRAALLTEPPEHTSREHLLKAMNDLWLPVK</sequence>
<dbReference type="Proteomes" id="UP000316726">
    <property type="component" value="Chromosome 6"/>
</dbReference>
<accession>A0A5B8MMM4</accession>
<protein>
    <submittedName>
        <fullName evidence="2">Uncharacterized protein</fullName>
    </submittedName>
</protein>
<keyword evidence="3" id="KW-1185">Reference proteome</keyword>
<name>A0A5B8MMM4_9CHLO</name>
<dbReference type="PANTHER" id="PTHR35381:SF1">
    <property type="entry name" value="EF-HAND DOMAIN-CONTAINING PROTEIN"/>
    <property type="match status" value="1"/>
</dbReference>
<feature type="region of interest" description="Disordered" evidence="1">
    <location>
        <begin position="1"/>
        <end position="77"/>
    </location>
</feature>
<evidence type="ECO:0000256" key="1">
    <source>
        <dbReference type="SAM" id="MobiDB-lite"/>
    </source>
</evidence>
<reference evidence="2 3" key="1">
    <citation type="submission" date="2018-07" db="EMBL/GenBank/DDBJ databases">
        <title>The complete nuclear genome of the prasinophyte Chloropicon primus (CCMP1205).</title>
        <authorList>
            <person name="Pombert J.-F."/>
            <person name="Otis C."/>
            <person name="Turmel M."/>
            <person name="Lemieux C."/>
        </authorList>
    </citation>
    <scope>NUCLEOTIDE SEQUENCE [LARGE SCALE GENOMIC DNA]</scope>
    <source>
        <strain evidence="2 3">CCMP1205</strain>
    </source>
</reference>
<feature type="region of interest" description="Disordered" evidence="1">
    <location>
        <begin position="762"/>
        <end position="781"/>
    </location>
</feature>
<feature type="compositionally biased region" description="Basic residues" evidence="1">
    <location>
        <begin position="251"/>
        <end position="260"/>
    </location>
</feature>